<accession>A0A8T0E3F4</accession>
<evidence type="ECO:0000256" key="2">
    <source>
        <dbReference type="SAM" id="MobiDB-lite"/>
    </source>
</evidence>
<feature type="coiled-coil region" evidence="1">
    <location>
        <begin position="163"/>
        <end position="190"/>
    </location>
</feature>
<name>A0A8T0E3F4_ARGBR</name>
<proteinExistence type="predicted"/>
<gene>
    <name evidence="3" type="ORF">HNY73_022976</name>
</gene>
<dbReference type="AlphaFoldDB" id="A0A8T0E3F4"/>
<evidence type="ECO:0000313" key="3">
    <source>
        <dbReference type="EMBL" id="KAF8764953.1"/>
    </source>
</evidence>
<reference evidence="3" key="2">
    <citation type="submission" date="2020-06" db="EMBL/GenBank/DDBJ databases">
        <authorList>
            <person name="Sheffer M."/>
        </authorList>
    </citation>
    <scope>NUCLEOTIDE SEQUENCE</scope>
</reference>
<evidence type="ECO:0000313" key="4">
    <source>
        <dbReference type="Proteomes" id="UP000807504"/>
    </source>
</evidence>
<dbReference type="Proteomes" id="UP000807504">
    <property type="component" value="Unassembled WGS sequence"/>
</dbReference>
<reference evidence="3" key="1">
    <citation type="journal article" date="2020" name="bioRxiv">
        <title>Chromosome-level reference genome of the European wasp spider Argiope bruennichi: a resource for studies on range expansion and evolutionary adaptation.</title>
        <authorList>
            <person name="Sheffer M.M."/>
            <person name="Hoppe A."/>
            <person name="Krehenwinkel H."/>
            <person name="Uhl G."/>
            <person name="Kuss A.W."/>
            <person name="Jensen L."/>
            <person name="Jensen C."/>
            <person name="Gillespie R.G."/>
            <person name="Hoff K.J."/>
            <person name="Prost S."/>
        </authorList>
    </citation>
    <scope>NUCLEOTIDE SEQUENCE</scope>
</reference>
<organism evidence="3 4">
    <name type="scientific">Argiope bruennichi</name>
    <name type="common">Wasp spider</name>
    <name type="synonym">Aranea bruennichi</name>
    <dbReference type="NCBI Taxonomy" id="94029"/>
    <lineage>
        <taxon>Eukaryota</taxon>
        <taxon>Metazoa</taxon>
        <taxon>Ecdysozoa</taxon>
        <taxon>Arthropoda</taxon>
        <taxon>Chelicerata</taxon>
        <taxon>Arachnida</taxon>
        <taxon>Araneae</taxon>
        <taxon>Araneomorphae</taxon>
        <taxon>Entelegynae</taxon>
        <taxon>Araneoidea</taxon>
        <taxon>Araneidae</taxon>
        <taxon>Argiope</taxon>
    </lineage>
</organism>
<keyword evidence="1" id="KW-0175">Coiled coil</keyword>
<comment type="caution">
    <text evidence="3">The sequence shown here is derived from an EMBL/GenBank/DDBJ whole genome shotgun (WGS) entry which is preliminary data.</text>
</comment>
<feature type="region of interest" description="Disordered" evidence="2">
    <location>
        <begin position="92"/>
        <end position="113"/>
    </location>
</feature>
<sequence length="476" mass="54831">MCLLMLAGIDIMVRNGKIDSDRAMDLKRMTEEAKTFLEQHDTNGMCKNFIANDVVPNNTNNISISEDPTNQNNTNMEIVSDDEESFPKLEIHPERSEKNSKKIPQKSNSIENNPAIFLGENQITEVEDENEGFQFQKVRKNKKRTLSGEQAPIKKIAAEQNPQIALNNKYEELGKKIEEINVENNNIQKIPPVVLKRTENYKIILNRINEIHKIKCSAKPTGEYFHIYCETPEDHRKLTKYLDEEKLEYYVISTQAEKPTKVPKMTAEEYSLERIYQIYLQEDLTHQRIQRCILLPIALEMDYPDLRQKTQDLIEKFQEPLDLIISKEANQMIFIADRIGISDKAVASAALQDLGVITEEDKTYVIDRMKIRRATSTNRRATIVPVSLRRSSRFVGGDSLDAAFLGKRRTECELWIMQEFLFLQHSSPIGKVEKFVGKKRIEMELEVESMPLGNAGMAFYGYEVNCMSEEESLAYG</sequence>
<protein>
    <submittedName>
        <fullName evidence="3">Uncharacterized protein</fullName>
    </submittedName>
</protein>
<keyword evidence="4" id="KW-1185">Reference proteome</keyword>
<evidence type="ECO:0000256" key="1">
    <source>
        <dbReference type="SAM" id="Coils"/>
    </source>
</evidence>
<dbReference type="EMBL" id="JABXBU010002231">
    <property type="protein sequence ID" value="KAF8764953.1"/>
    <property type="molecule type" value="Genomic_DNA"/>
</dbReference>